<sequence length="568" mass="61331">MSQVRQAAERSVGPYGFTNGHPMLYSGATDSRAIAPPAAAAEGAKAAPVQGQDYSGTNTHTAGVDEPDLVKTDGKRIVVVLESSLHVIDAATKKETSRLPVDPGAYQILLHGDRVLVLSRAAGKVEPFAADSRVAPGYYAQATKLQLIDLSGMPKQVGEFRIEAELVDARQVASTARVVVRNGPAITFPMYRQNLTDDQRLADNRSLISVAPIEAWLPAYTADGKSGRVDCNDVSIPETFSGTSLVTVLSFDLAGASLSEAEPTAVFADGDTVYGSGANLYLAHDQRWRGWRGPTMWNDPKRTDETEIFQFDITSPKPAYVAGGKVPGWLLNQYSLSEHDGVLRVATTTSAPWDQTQKSSSSVYSLRRDGGSLEKIGSVGGLGKGERIYAVRFVGPIGFVVTFRQTDPLYTIDLSDPTRPRVVGELKIAGYSAYLHPVEGGRLLGIGQDATEQGRVTGTQISLFDVGNLADPKRLDQHKVPRAHSEAEYDPHAFLYWPAAKLLVVPLNNEALLLRVEATTLTELNRISHRDGQIRRSLVIGDTLWTIGHNSVMASTLDGGQRLATITL</sequence>
<reference evidence="2" key="1">
    <citation type="submission" date="2021-01" db="EMBL/GenBank/DDBJ databases">
        <title>Whole genome shotgun sequence of Rhizocola hellebori NBRC 109834.</title>
        <authorList>
            <person name="Komaki H."/>
            <person name="Tamura T."/>
        </authorList>
    </citation>
    <scope>NUCLEOTIDE SEQUENCE</scope>
    <source>
        <strain evidence="2">NBRC 109834</strain>
    </source>
</reference>
<comment type="caution">
    <text evidence="2">The sequence shown here is derived from an EMBL/GenBank/DDBJ whole genome shotgun (WGS) entry which is preliminary data.</text>
</comment>
<evidence type="ECO:0000313" key="2">
    <source>
        <dbReference type="EMBL" id="GIH11168.1"/>
    </source>
</evidence>
<feature type="compositionally biased region" description="Polar residues" evidence="1">
    <location>
        <begin position="52"/>
        <end position="61"/>
    </location>
</feature>
<proteinExistence type="predicted"/>
<feature type="region of interest" description="Disordered" evidence="1">
    <location>
        <begin position="44"/>
        <end position="67"/>
    </location>
</feature>
<evidence type="ECO:0000256" key="1">
    <source>
        <dbReference type="SAM" id="MobiDB-lite"/>
    </source>
</evidence>
<gene>
    <name evidence="2" type="ORF">Rhe02_92350</name>
</gene>
<evidence type="ECO:0000313" key="3">
    <source>
        <dbReference type="Proteomes" id="UP000612899"/>
    </source>
</evidence>
<dbReference type="InterPro" id="IPR019198">
    <property type="entry name" value="Beta_propeller_containing"/>
</dbReference>
<dbReference type="AlphaFoldDB" id="A0A8J3QKN9"/>
<evidence type="ECO:0008006" key="4">
    <source>
        <dbReference type="Google" id="ProtNLM"/>
    </source>
</evidence>
<dbReference type="InterPro" id="IPR011044">
    <property type="entry name" value="Quino_amine_DH_bsu"/>
</dbReference>
<dbReference type="SUPFAM" id="SSF50969">
    <property type="entry name" value="YVTN repeat-like/Quinoprotein amine dehydrogenase"/>
    <property type="match status" value="1"/>
</dbReference>
<organism evidence="2 3">
    <name type="scientific">Rhizocola hellebori</name>
    <dbReference type="NCBI Taxonomy" id="1392758"/>
    <lineage>
        <taxon>Bacteria</taxon>
        <taxon>Bacillati</taxon>
        <taxon>Actinomycetota</taxon>
        <taxon>Actinomycetes</taxon>
        <taxon>Micromonosporales</taxon>
        <taxon>Micromonosporaceae</taxon>
        <taxon>Rhizocola</taxon>
    </lineage>
</organism>
<dbReference type="EMBL" id="BONY01000121">
    <property type="protein sequence ID" value="GIH11168.1"/>
    <property type="molecule type" value="Genomic_DNA"/>
</dbReference>
<keyword evidence="3" id="KW-1185">Reference proteome</keyword>
<name>A0A8J3QKN9_9ACTN</name>
<dbReference type="Proteomes" id="UP000612899">
    <property type="component" value="Unassembled WGS sequence"/>
</dbReference>
<protein>
    <recommendedName>
        <fullName evidence="4">Benzoate transporter</fullName>
    </recommendedName>
</protein>
<accession>A0A8J3QKN9</accession>
<dbReference type="Pfam" id="PF09826">
    <property type="entry name" value="Beta_propel"/>
    <property type="match status" value="1"/>
</dbReference>